<reference evidence="10 11" key="1">
    <citation type="submission" date="2018-11" db="EMBL/GenBank/DDBJ databases">
        <authorList>
            <consortium name="Pathogen Informatics"/>
        </authorList>
    </citation>
    <scope>NUCLEOTIDE SEQUENCE [LARGE SCALE GENOMIC DNA]</scope>
</reference>
<keyword evidence="7" id="KW-0325">Glycoprotein</keyword>
<protein>
    <recommendedName>
        <fullName evidence="9">Cadherin domain-containing protein</fullName>
    </recommendedName>
</protein>
<dbReference type="PROSITE" id="PS50268">
    <property type="entry name" value="CADHERIN_2"/>
    <property type="match status" value="1"/>
</dbReference>
<evidence type="ECO:0000313" key="10">
    <source>
        <dbReference type="EMBL" id="VDK48151.1"/>
    </source>
</evidence>
<dbReference type="CDD" id="cd11304">
    <property type="entry name" value="Cadherin_repeat"/>
    <property type="match status" value="2"/>
</dbReference>
<evidence type="ECO:0000256" key="2">
    <source>
        <dbReference type="ARBA" id="ARBA00022692"/>
    </source>
</evidence>
<gene>
    <name evidence="10" type="ORF">GPUH_LOCUS4926</name>
</gene>
<feature type="domain" description="Cadherin" evidence="9">
    <location>
        <begin position="50"/>
        <end position="154"/>
    </location>
</feature>
<sequence>MKIEAEDQGTPKHSSETFVAINIEPDEAAVLPETEQTASVLPAVDDLQFSRRNYSASLSESVRPPHLLLVLPVLNKPSDKRFIICSIISGNKGGAFSILSGSDGNCELRTQMQLDRESTEHYHLNVSVKSEQELPDYATVEVTVLDANDNAPKFIYPNNGQLSNGYFAALAIGAPAHTHLVTVKAEDADAGNSSSVVYSLDPFSVDSKYFECGQSGEIFTKLSVVQMIEKSRKDSFEFRVSSSEKKLTTILRDVGPLRCRNIHLRSYKF</sequence>
<evidence type="ECO:0000313" key="11">
    <source>
        <dbReference type="Proteomes" id="UP000271098"/>
    </source>
</evidence>
<keyword evidence="4 8" id="KW-0106">Calcium</keyword>
<keyword evidence="3" id="KW-0677">Repeat</keyword>
<dbReference type="PANTHER" id="PTHR24028:SF328">
    <property type="entry name" value="CADHERIN-3"/>
    <property type="match status" value="1"/>
</dbReference>
<dbReference type="InterPro" id="IPR002126">
    <property type="entry name" value="Cadherin-like_dom"/>
</dbReference>
<accession>A0A3P6RXW7</accession>
<evidence type="ECO:0000256" key="5">
    <source>
        <dbReference type="ARBA" id="ARBA00022989"/>
    </source>
</evidence>
<dbReference type="InterPro" id="IPR020894">
    <property type="entry name" value="Cadherin_CS"/>
</dbReference>
<name>A0A3P6RXW7_9BILA</name>
<organism evidence="10 11">
    <name type="scientific">Gongylonema pulchrum</name>
    <dbReference type="NCBI Taxonomy" id="637853"/>
    <lineage>
        <taxon>Eukaryota</taxon>
        <taxon>Metazoa</taxon>
        <taxon>Ecdysozoa</taxon>
        <taxon>Nematoda</taxon>
        <taxon>Chromadorea</taxon>
        <taxon>Rhabditida</taxon>
        <taxon>Spirurina</taxon>
        <taxon>Spiruromorpha</taxon>
        <taxon>Spiruroidea</taxon>
        <taxon>Gongylonematidae</taxon>
        <taxon>Gongylonema</taxon>
    </lineage>
</organism>
<dbReference type="AlphaFoldDB" id="A0A3P6RXW7"/>
<comment type="subcellular location">
    <subcellularLocation>
        <location evidence="1">Membrane</location>
        <topology evidence="1">Single-pass membrane protein</topology>
    </subcellularLocation>
</comment>
<dbReference type="SMART" id="SM00112">
    <property type="entry name" value="CA"/>
    <property type="match status" value="1"/>
</dbReference>
<evidence type="ECO:0000256" key="6">
    <source>
        <dbReference type="ARBA" id="ARBA00023136"/>
    </source>
</evidence>
<dbReference type="PROSITE" id="PS00232">
    <property type="entry name" value="CADHERIN_1"/>
    <property type="match status" value="1"/>
</dbReference>
<evidence type="ECO:0000256" key="4">
    <source>
        <dbReference type="ARBA" id="ARBA00022837"/>
    </source>
</evidence>
<dbReference type="InterPro" id="IPR050174">
    <property type="entry name" value="Protocadherin/Cadherin-CA"/>
</dbReference>
<dbReference type="PRINTS" id="PR00205">
    <property type="entry name" value="CADHERIN"/>
</dbReference>
<proteinExistence type="predicted"/>
<dbReference type="SUPFAM" id="SSF49313">
    <property type="entry name" value="Cadherin-like"/>
    <property type="match status" value="2"/>
</dbReference>
<dbReference type="OrthoDB" id="6252479at2759"/>
<evidence type="ECO:0000259" key="9">
    <source>
        <dbReference type="PROSITE" id="PS50268"/>
    </source>
</evidence>
<keyword evidence="2" id="KW-0812">Transmembrane</keyword>
<evidence type="ECO:0000256" key="7">
    <source>
        <dbReference type="ARBA" id="ARBA00023180"/>
    </source>
</evidence>
<dbReference type="Pfam" id="PF00028">
    <property type="entry name" value="Cadherin"/>
    <property type="match status" value="1"/>
</dbReference>
<keyword evidence="11" id="KW-1185">Reference proteome</keyword>
<dbReference type="InterPro" id="IPR015919">
    <property type="entry name" value="Cadherin-like_sf"/>
</dbReference>
<dbReference type="GO" id="GO:0007156">
    <property type="term" value="P:homophilic cell adhesion via plasma membrane adhesion molecules"/>
    <property type="evidence" value="ECO:0007669"/>
    <property type="project" value="InterPro"/>
</dbReference>
<dbReference type="GO" id="GO:0005509">
    <property type="term" value="F:calcium ion binding"/>
    <property type="evidence" value="ECO:0007669"/>
    <property type="project" value="UniProtKB-UniRule"/>
</dbReference>
<dbReference type="Proteomes" id="UP000271098">
    <property type="component" value="Unassembled WGS sequence"/>
</dbReference>
<evidence type="ECO:0000256" key="3">
    <source>
        <dbReference type="ARBA" id="ARBA00022737"/>
    </source>
</evidence>
<dbReference type="Gene3D" id="2.60.40.60">
    <property type="entry name" value="Cadherins"/>
    <property type="match status" value="2"/>
</dbReference>
<dbReference type="EMBL" id="UYRT01009825">
    <property type="protein sequence ID" value="VDK48151.1"/>
    <property type="molecule type" value="Genomic_DNA"/>
</dbReference>
<evidence type="ECO:0000256" key="1">
    <source>
        <dbReference type="ARBA" id="ARBA00004167"/>
    </source>
</evidence>
<dbReference type="PANTHER" id="PTHR24028">
    <property type="entry name" value="CADHERIN-87A"/>
    <property type="match status" value="1"/>
</dbReference>
<dbReference type="GO" id="GO:0005886">
    <property type="term" value="C:plasma membrane"/>
    <property type="evidence" value="ECO:0007669"/>
    <property type="project" value="InterPro"/>
</dbReference>
<keyword evidence="6" id="KW-0472">Membrane</keyword>
<keyword evidence="5" id="KW-1133">Transmembrane helix</keyword>
<evidence type="ECO:0000256" key="8">
    <source>
        <dbReference type="PROSITE-ProRule" id="PRU00043"/>
    </source>
</evidence>